<dbReference type="SUPFAM" id="SSF52047">
    <property type="entry name" value="RNI-like"/>
    <property type="match status" value="1"/>
</dbReference>
<dbReference type="Proteomes" id="UP000800235">
    <property type="component" value="Unassembled WGS sequence"/>
</dbReference>
<reference evidence="1" key="1">
    <citation type="journal article" date="2020" name="Stud. Mycol.">
        <title>101 Dothideomycetes genomes: a test case for predicting lifestyles and emergence of pathogens.</title>
        <authorList>
            <person name="Haridas S."/>
            <person name="Albert R."/>
            <person name="Binder M."/>
            <person name="Bloem J."/>
            <person name="Labutti K."/>
            <person name="Salamov A."/>
            <person name="Andreopoulos B."/>
            <person name="Baker S."/>
            <person name="Barry K."/>
            <person name="Bills G."/>
            <person name="Bluhm B."/>
            <person name="Cannon C."/>
            <person name="Castanera R."/>
            <person name="Culley D."/>
            <person name="Daum C."/>
            <person name="Ezra D."/>
            <person name="Gonzalez J."/>
            <person name="Henrissat B."/>
            <person name="Kuo A."/>
            <person name="Liang C."/>
            <person name="Lipzen A."/>
            <person name="Lutzoni F."/>
            <person name="Magnuson J."/>
            <person name="Mondo S."/>
            <person name="Nolan M."/>
            <person name="Ohm R."/>
            <person name="Pangilinan J."/>
            <person name="Park H.-J."/>
            <person name="Ramirez L."/>
            <person name="Alfaro M."/>
            <person name="Sun H."/>
            <person name="Tritt A."/>
            <person name="Yoshinaga Y."/>
            <person name="Zwiers L.-H."/>
            <person name="Turgeon B."/>
            <person name="Goodwin S."/>
            <person name="Spatafora J."/>
            <person name="Crous P."/>
            <person name="Grigoriev I."/>
        </authorList>
    </citation>
    <scope>NUCLEOTIDE SEQUENCE</scope>
    <source>
        <strain evidence="1">CBS 130266</strain>
    </source>
</reference>
<proteinExistence type="predicted"/>
<comment type="caution">
    <text evidence="1">The sequence shown here is derived from an EMBL/GenBank/DDBJ whole genome shotgun (WGS) entry which is preliminary data.</text>
</comment>
<protein>
    <recommendedName>
        <fullName evidence="3">F-box domain-containing protein</fullName>
    </recommendedName>
</protein>
<dbReference type="Gene3D" id="3.80.10.10">
    <property type="entry name" value="Ribonuclease Inhibitor"/>
    <property type="match status" value="1"/>
</dbReference>
<dbReference type="OrthoDB" id="408631at2759"/>
<dbReference type="EMBL" id="MU007009">
    <property type="protein sequence ID" value="KAF2437010.1"/>
    <property type="molecule type" value="Genomic_DNA"/>
</dbReference>
<evidence type="ECO:0000313" key="2">
    <source>
        <dbReference type="Proteomes" id="UP000800235"/>
    </source>
</evidence>
<name>A0A9P4P449_9PEZI</name>
<organism evidence="1 2">
    <name type="scientific">Tothia fuscella</name>
    <dbReference type="NCBI Taxonomy" id="1048955"/>
    <lineage>
        <taxon>Eukaryota</taxon>
        <taxon>Fungi</taxon>
        <taxon>Dikarya</taxon>
        <taxon>Ascomycota</taxon>
        <taxon>Pezizomycotina</taxon>
        <taxon>Dothideomycetes</taxon>
        <taxon>Pleosporomycetidae</taxon>
        <taxon>Venturiales</taxon>
        <taxon>Cylindrosympodiaceae</taxon>
        <taxon>Tothia</taxon>
    </lineage>
</organism>
<dbReference type="AlphaFoldDB" id="A0A9P4P449"/>
<keyword evidence="2" id="KW-1185">Reference proteome</keyword>
<sequence length="634" mass="71014">MDDVLPSYGEATTRDHWSIISSFVRSQDLCAAALVSQEWNQLFMPHLWGNPASHFGKEFDAVYIALVRFKRTLPRARLTTRELTHTLHLPPAQAELYDGPHADWLQDMLEQLPRLQSLVVSQLPFFDHGALMHLDIPRTPTTSAMYQLRLLDASGCINTTPQGLAVALKHFPALIYLDISGTLQARSLQVLSNLWRNPALQILKARGLGLTDSDIQIIAQAVGTNLRSLDVRDNRLTDQCVRTLLARCIKSLADSPLPRHSRPTSPSNDWSAALQLRGGKLLDMYRTQGQDEYIKESLTTGFVRHLGLESASGSGITHVYISGNQITVEGVSGLLRSKRLHVLDAGTILGGPKAIPVKSARSDFYFPGAEKLTPILDSCAEELTYLRLNHSVITKNTPSKQLAEMEDVRFTNCQHITFQRCREIKASEHSLLPSMTPNLQTLVLTDVPQKSLTPTTAQHLIQFITDCSNESHWAVQQSKVGYALPPGRDRRSAERQYAQSLFPLQRIVLEMAPEKFEAINPSRWQTTTYSSVLDPDCETLWNAAKDDFSFFGAEECGQPDADPASFVSLATLTEKMTVVDEDHNRRGGEMYDVLAEVGRFRREKKAEYERAVKRDPGAFVEGYWKGEIVVIRPR</sequence>
<evidence type="ECO:0008006" key="3">
    <source>
        <dbReference type="Google" id="ProtNLM"/>
    </source>
</evidence>
<evidence type="ECO:0000313" key="1">
    <source>
        <dbReference type="EMBL" id="KAF2437010.1"/>
    </source>
</evidence>
<accession>A0A9P4P449</accession>
<gene>
    <name evidence="1" type="ORF">EJ08DRAFT_667071</name>
</gene>
<dbReference type="InterPro" id="IPR032675">
    <property type="entry name" value="LRR_dom_sf"/>
</dbReference>